<sequence>MPFKITLKPQPQLLTNNRQPFILNPSATHFNPSGPSFPPTLRARCQWVGESPDLGRRLLKSRFQGRILTVPCSRPLFETLAHLLTLDRAHRSPSPWGLGPTPTLDDPIRGRIRSRYGSVSENGSVPYQKLSHNRERFPRSRLR</sequence>
<comment type="caution">
    <text evidence="3">The sequence shown here is derived from an EMBL/GenBank/DDBJ whole genome shotgun (WGS) entry which is preliminary data.</text>
</comment>
<keyword evidence="4" id="KW-1185">Reference proteome</keyword>
<dbReference type="Proteomes" id="UP000827092">
    <property type="component" value="Unassembled WGS sequence"/>
</dbReference>
<dbReference type="EMBL" id="JAFNEN010000136">
    <property type="protein sequence ID" value="KAG8192743.1"/>
    <property type="molecule type" value="Genomic_DNA"/>
</dbReference>
<evidence type="ECO:0000313" key="3">
    <source>
        <dbReference type="EMBL" id="KAG8192743.1"/>
    </source>
</evidence>
<dbReference type="GO" id="GO:0008017">
    <property type="term" value="F:microtubule binding"/>
    <property type="evidence" value="ECO:0007669"/>
    <property type="project" value="InterPro"/>
</dbReference>
<proteinExistence type="predicted"/>
<feature type="region of interest" description="Disordered" evidence="1">
    <location>
        <begin position="115"/>
        <end position="143"/>
    </location>
</feature>
<protein>
    <recommendedName>
        <fullName evidence="2">GAR domain-containing protein</fullName>
    </recommendedName>
</protein>
<feature type="domain" description="GAR" evidence="2">
    <location>
        <begin position="99"/>
        <end position="143"/>
    </location>
</feature>
<organism evidence="3 4">
    <name type="scientific">Oedothorax gibbosus</name>
    <dbReference type="NCBI Taxonomy" id="931172"/>
    <lineage>
        <taxon>Eukaryota</taxon>
        <taxon>Metazoa</taxon>
        <taxon>Ecdysozoa</taxon>
        <taxon>Arthropoda</taxon>
        <taxon>Chelicerata</taxon>
        <taxon>Arachnida</taxon>
        <taxon>Araneae</taxon>
        <taxon>Araneomorphae</taxon>
        <taxon>Entelegynae</taxon>
        <taxon>Araneoidea</taxon>
        <taxon>Linyphiidae</taxon>
        <taxon>Erigoninae</taxon>
        <taxon>Oedothorax</taxon>
    </lineage>
</organism>
<accession>A0AAV6V9F3</accession>
<gene>
    <name evidence="3" type="ORF">JTE90_009764</name>
</gene>
<feature type="compositionally biased region" description="Basic and acidic residues" evidence="1">
    <location>
        <begin position="132"/>
        <end position="143"/>
    </location>
</feature>
<evidence type="ECO:0000313" key="4">
    <source>
        <dbReference type="Proteomes" id="UP000827092"/>
    </source>
</evidence>
<dbReference type="AlphaFoldDB" id="A0AAV6V9F3"/>
<dbReference type="InterPro" id="IPR003108">
    <property type="entry name" value="GAR_dom"/>
</dbReference>
<name>A0AAV6V9F3_9ARAC</name>
<feature type="region of interest" description="Disordered" evidence="1">
    <location>
        <begin position="90"/>
        <end position="109"/>
    </location>
</feature>
<reference evidence="3 4" key="1">
    <citation type="journal article" date="2022" name="Nat. Ecol. Evol.">
        <title>A masculinizing supergene underlies an exaggerated male reproductive morph in a spider.</title>
        <authorList>
            <person name="Hendrickx F."/>
            <person name="De Corte Z."/>
            <person name="Sonet G."/>
            <person name="Van Belleghem S.M."/>
            <person name="Kostlbacher S."/>
            <person name="Vangestel C."/>
        </authorList>
    </citation>
    <scope>NUCLEOTIDE SEQUENCE [LARGE SCALE GENOMIC DNA]</scope>
    <source>
        <strain evidence="3">W744_W776</strain>
    </source>
</reference>
<dbReference type="PROSITE" id="PS51460">
    <property type="entry name" value="GAR"/>
    <property type="match status" value="1"/>
</dbReference>
<evidence type="ECO:0000259" key="2">
    <source>
        <dbReference type="PROSITE" id="PS51460"/>
    </source>
</evidence>
<evidence type="ECO:0000256" key="1">
    <source>
        <dbReference type="SAM" id="MobiDB-lite"/>
    </source>
</evidence>